<reference evidence="1" key="1">
    <citation type="submission" date="2021-08" db="EMBL/GenBank/DDBJ databases">
        <title>The first chromosome-level gecko genome reveals the dynamic sex chromosomes of Neotropical dwarf geckos (Sphaerodactylidae: Sphaerodactylus).</title>
        <authorList>
            <person name="Pinto B.J."/>
            <person name="Keating S.E."/>
            <person name="Gamble T."/>
        </authorList>
    </citation>
    <scope>NUCLEOTIDE SEQUENCE</scope>
    <source>
        <strain evidence="1">TG3544</strain>
    </source>
</reference>
<accession>A0ACB8FWD7</accession>
<gene>
    <name evidence="1" type="ORF">K3G42_001965</name>
</gene>
<evidence type="ECO:0000313" key="1">
    <source>
        <dbReference type="EMBL" id="KAH8011559.1"/>
    </source>
</evidence>
<comment type="caution">
    <text evidence="1">The sequence shown here is derived from an EMBL/GenBank/DDBJ whole genome shotgun (WGS) entry which is preliminary data.</text>
</comment>
<evidence type="ECO:0000313" key="2">
    <source>
        <dbReference type="Proteomes" id="UP000827872"/>
    </source>
</evidence>
<proteinExistence type="predicted"/>
<keyword evidence="2" id="KW-1185">Reference proteome</keyword>
<sequence>MEYIPFFVLLQRIAKKMLLEEIKANLSSEEDVSSDEESDDGKKKTAKPSENQGDNEENEQEDDSSSGSDVEEAKKSKYRHRLLRHKLTMSDGESEEEKKGKSKESKEVKRRNRRQVSSEDSIIAAKTTVESAEVRSAKAELEEKIRGVINRRRRRDGRSRSRMTPLSFYNNKQSNSEGMTIMKMTICKSPGKGRCSVYVGLLQESVKKTKKPTGSDAFCPL</sequence>
<name>A0ACB8FWD7_9SAUR</name>
<dbReference type="EMBL" id="CM037626">
    <property type="protein sequence ID" value="KAH8011559.1"/>
    <property type="molecule type" value="Genomic_DNA"/>
</dbReference>
<organism evidence="1 2">
    <name type="scientific">Sphaerodactylus townsendi</name>
    <dbReference type="NCBI Taxonomy" id="933632"/>
    <lineage>
        <taxon>Eukaryota</taxon>
        <taxon>Metazoa</taxon>
        <taxon>Chordata</taxon>
        <taxon>Craniata</taxon>
        <taxon>Vertebrata</taxon>
        <taxon>Euteleostomi</taxon>
        <taxon>Lepidosauria</taxon>
        <taxon>Squamata</taxon>
        <taxon>Bifurcata</taxon>
        <taxon>Gekkota</taxon>
        <taxon>Sphaerodactylidae</taxon>
        <taxon>Sphaerodactylus</taxon>
    </lineage>
</organism>
<dbReference type="Proteomes" id="UP000827872">
    <property type="component" value="Linkage Group LG13"/>
</dbReference>
<protein>
    <submittedName>
        <fullName evidence="1">Uncharacterized protein</fullName>
    </submittedName>
</protein>